<evidence type="ECO:0008006" key="5">
    <source>
        <dbReference type="Google" id="ProtNLM"/>
    </source>
</evidence>
<dbReference type="Proteomes" id="UP000467840">
    <property type="component" value="Chromosome 15"/>
</dbReference>
<keyword evidence="4" id="KW-1185">Reference proteome</keyword>
<comment type="caution">
    <text evidence="3">The sequence shown here is derived from an EMBL/GenBank/DDBJ whole genome shotgun (WGS) entry which is preliminary data.</text>
</comment>
<dbReference type="PANTHER" id="PTHR48258">
    <property type="entry name" value="DUF4218 DOMAIN-CONTAINING PROTEIN-RELATED"/>
    <property type="match status" value="1"/>
</dbReference>
<dbReference type="PANTHER" id="PTHR48258:SF8">
    <property type="entry name" value="DUF4216 DOMAIN-CONTAINING PROTEIN"/>
    <property type="match status" value="1"/>
</dbReference>
<reference evidence="3 4" key="1">
    <citation type="journal article" date="2020" name="Mol. Plant">
        <title>The Chromosome-Based Rubber Tree Genome Provides New Insights into Spurge Genome Evolution and Rubber Biosynthesis.</title>
        <authorList>
            <person name="Liu J."/>
            <person name="Shi C."/>
            <person name="Shi C.C."/>
            <person name="Li W."/>
            <person name="Zhang Q.J."/>
            <person name="Zhang Y."/>
            <person name="Li K."/>
            <person name="Lu H.F."/>
            <person name="Shi C."/>
            <person name="Zhu S.T."/>
            <person name="Xiao Z.Y."/>
            <person name="Nan H."/>
            <person name="Yue Y."/>
            <person name="Zhu X.G."/>
            <person name="Wu Y."/>
            <person name="Hong X.N."/>
            <person name="Fan G.Y."/>
            <person name="Tong Y."/>
            <person name="Zhang D."/>
            <person name="Mao C.L."/>
            <person name="Liu Y.L."/>
            <person name="Hao S.J."/>
            <person name="Liu W.Q."/>
            <person name="Lv M.Q."/>
            <person name="Zhang H.B."/>
            <person name="Liu Y."/>
            <person name="Hu-Tang G.R."/>
            <person name="Wang J.P."/>
            <person name="Wang J.H."/>
            <person name="Sun Y.H."/>
            <person name="Ni S.B."/>
            <person name="Chen W.B."/>
            <person name="Zhang X.C."/>
            <person name="Jiao Y.N."/>
            <person name="Eichler E.E."/>
            <person name="Li G.H."/>
            <person name="Liu X."/>
            <person name="Gao L.Z."/>
        </authorList>
    </citation>
    <scope>NUCLEOTIDE SEQUENCE [LARGE SCALE GENOMIC DNA]</scope>
    <source>
        <strain evidence="4">cv. GT1</strain>
        <tissue evidence="3">Leaf</tissue>
    </source>
</reference>
<dbReference type="AlphaFoldDB" id="A0A6A6MKT3"/>
<evidence type="ECO:0000313" key="4">
    <source>
        <dbReference type="Proteomes" id="UP000467840"/>
    </source>
</evidence>
<proteinExistence type="predicted"/>
<evidence type="ECO:0000259" key="2">
    <source>
        <dbReference type="Pfam" id="PF13963"/>
    </source>
</evidence>
<gene>
    <name evidence="3" type="ORF">GH714_002477</name>
</gene>
<dbReference type="InterPro" id="IPR029480">
    <property type="entry name" value="Transpos_assoc"/>
</dbReference>
<evidence type="ECO:0000313" key="3">
    <source>
        <dbReference type="EMBL" id="KAF2312978.1"/>
    </source>
</evidence>
<dbReference type="InterPro" id="IPR025312">
    <property type="entry name" value="DUF4216"/>
</dbReference>
<organism evidence="3 4">
    <name type="scientific">Hevea brasiliensis</name>
    <name type="common">Para rubber tree</name>
    <name type="synonym">Siphonia brasiliensis</name>
    <dbReference type="NCBI Taxonomy" id="3981"/>
    <lineage>
        <taxon>Eukaryota</taxon>
        <taxon>Viridiplantae</taxon>
        <taxon>Streptophyta</taxon>
        <taxon>Embryophyta</taxon>
        <taxon>Tracheophyta</taxon>
        <taxon>Spermatophyta</taxon>
        <taxon>Magnoliopsida</taxon>
        <taxon>eudicotyledons</taxon>
        <taxon>Gunneridae</taxon>
        <taxon>Pentapetalae</taxon>
        <taxon>rosids</taxon>
        <taxon>fabids</taxon>
        <taxon>Malpighiales</taxon>
        <taxon>Euphorbiaceae</taxon>
        <taxon>Crotonoideae</taxon>
        <taxon>Micrandreae</taxon>
        <taxon>Hevea</taxon>
    </lineage>
</organism>
<dbReference type="Pfam" id="PF13952">
    <property type="entry name" value="DUF4216"/>
    <property type="match status" value="1"/>
</dbReference>
<feature type="domain" description="Transposase-associated" evidence="2">
    <location>
        <begin position="3"/>
        <end position="75"/>
    </location>
</feature>
<dbReference type="EMBL" id="JAAGAX010000005">
    <property type="protein sequence ID" value="KAF2312978.1"/>
    <property type="molecule type" value="Genomic_DNA"/>
</dbReference>
<dbReference type="Pfam" id="PF13963">
    <property type="entry name" value="Transpos_assoc"/>
    <property type="match status" value="1"/>
</dbReference>
<sequence>MDKSWIHESNRLSTNYLQGILNFLQFALKSSKDGKLPCPCIKCVNALRFGQDVVMDHIIKHGFCMSYMQWYCHGESLSTTIEGDHFNNLNLNYGQSSSGVQVGIQQFIKDMVIGHANIGDKGFNSEMVEHVDCGNDQNIEIDGKELNEEAQKFYGFLKKTNEVLFEGSKKHSKLSFILDLFHKKCLNGWSNKSFKDLLGTLRETLPNGENYQSHVMREHRNIIKRQNRSKNRNRGASEIELERLHNSTFISWFCSHVDRLSELNSPQVTNHVKWLSQGPNFVAKRYKGYIINRIRFHTKEREGKRKTQNSGVMVMAKASSSEEEIVYYGVINDIIELNYYEMFKVVLFKCDWVDIEWGKGIRKDELSFTLVNLSKLIHTGVHLHDEPFVFASQVQKVFYVQDALQSDWNVVVRTKPHDLYEMGEEISLESNCGLPINGGDIIRSSNAEFEEDNWTRNDIDGIIIDIEEGAKKVDDALEEE</sequence>
<evidence type="ECO:0000259" key="1">
    <source>
        <dbReference type="Pfam" id="PF13952"/>
    </source>
</evidence>
<feature type="domain" description="DUF4216" evidence="1">
    <location>
        <begin position="335"/>
        <end position="411"/>
    </location>
</feature>
<name>A0A6A6MKT3_HEVBR</name>
<accession>A0A6A6MKT3</accession>
<protein>
    <recommendedName>
        <fullName evidence="5">Transposase-associated domain-containing protein</fullName>
    </recommendedName>
</protein>